<keyword evidence="2" id="KW-0808">Transferase</keyword>
<evidence type="ECO:0000256" key="1">
    <source>
        <dbReference type="ARBA" id="ARBA00049400"/>
    </source>
</evidence>
<comment type="catalytic activity">
    <reaction evidence="1">
        <text>4-demethylwyosine(37) in tRNA(Phe) + S-adenosyl-L-methionine = 4-demethyl-7-[(3S)-3-amino-3-carboxypropyl]wyosine(37) in tRNA(Phe) + S-methyl-5'-thioadenosine + H(+)</text>
        <dbReference type="Rhea" id="RHEA:36355"/>
        <dbReference type="Rhea" id="RHEA-COMP:10164"/>
        <dbReference type="Rhea" id="RHEA-COMP:10378"/>
        <dbReference type="ChEBI" id="CHEBI:15378"/>
        <dbReference type="ChEBI" id="CHEBI:17509"/>
        <dbReference type="ChEBI" id="CHEBI:59789"/>
        <dbReference type="ChEBI" id="CHEBI:64315"/>
        <dbReference type="ChEBI" id="CHEBI:73550"/>
        <dbReference type="EC" id="2.5.1.114"/>
    </reaction>
</comment>
<comment type="pathway">
    <text evidence="2">tRNA modification; wybutosine-tRNA(Phe) biosynthesis.</text>
</comment>
<dbReference type="PANTHER" id="PTHR23245">
    <property type="entry name" value="TRNA METHYLTRANSFERASE"/>
    <property type="match status" value="1"/>
</dbReference>
<dbReference type="InterPro" id="IPR026274">
    <property type="entry name" value="tRNA_wybutosine_synth_prot_2"/>
</dbReference>
<dbReference type="GO" id="GO:0005737">
    <property type="term" value="C:cytoplasm"/>
    <property type="evidence" value="ECO:0007669"/>
    <property type="project" value="UniProtKB-SubCell"/>
</dbReference>
<dbReference type="GO" id="GO:0102522">
    <property type="term" value="F:tRNA 4-demethylwyosine alpha-amino-alpha-carboxypropyltransferase activity"/>
    <property type="evidence" value="ECO:0007669"/>
    <property type="project" value="UniProtKB-EC"/>
</dbReference>
<evidence type="ECO:0000313" key="5">
    <source>
        <dbReference type="Proteomes" id="UP000272025"/>
    </source>
</evidence>
<keyword evidence="2" id="KW-0819">tRNA processing</keyword>
<dbReference type="GO" id="GO:0031591">
    <property type="term" value="P:wybutosine biosynthetic process"/>
    <property type="evidence" value="ECO:0007669"/>
    <property type="project" value="InterPro"/>
</dbReference>
<protein>
    <recommendedName>
        <fullName evidence="2">tRNA wybutosine-synthesizing protein 2</fullName>
        <shortName evidence="2">tRNA-yW-synthesizing protein 2</shortName>
    </recommendedName>
    <alternativeName>
        <fullName evidence="2">tRNA(Phe) (4-demethylwyosine(37)-C(7)) aminocarboxypropyltransferase</fullName>
    </alternativeName>
</protein>
<dbReference type="PROSITE" id="PS51684">
    <property type="entry name" value="SAM_MT_TRM5_TYW2"/>
    <property type="match status" value="1"/>
</dbReference>
<keyword evidence="5" id="KW-1185">Reference proteome</keyword>
<evidence type="ECO:0000259" key="3">
    <source>
        <dbReference type="PROSITE" id="PS51684"/>
    </source>
</evidence>
<dbReference type="RefSeq" id="XP_028471288.1">
    <property type="nucleotide sequence ID" value="XM_028613845.1"/>
</dbReference>
<comment type="function">
    <text evidence="2">S-adenosyl-L-methionine-dependent transferase that acts as a component of the wybutosine biosynthesis pathway. Wybutosine is a hyper modified guanosine with a tricyclic base found at the 3'-position adjacent to the anticodon of eukaryotic phenylalanine tRNA. Catalyzes the transfer of the alpha-amino-alpha-carboxypropyl (acp) group from S-adenosyl-L-methionine to the C-7 position of 4-demethylwyosine (imG-14) to produce wybutosine-86.</text>
</comment>
<dbReference type="Proteomes" id="UP000272025">
    <property type="component" value="Unassembled WGS sequence"/>
</dbReference>
<comment type="similarity">
    <text evidence="2">Belongs to the class I-like SAM-binding methyltransferase superfamily. TRM5/TYW2 family.</text>
</comment>
<gene>
    <name evidence="4" type="ORF">SODALDRAFT_355692</name>
</gene>
<dbReference type="UniPathway" id="UPA00375"/>
<dbReference type="SUPFAM" id="SSF53335">
    <property type="entry name" value="S-adenosyl-L-methionine-dependent methyltransferases"/>
    <property type="match status" value="1"/>
</dbReference>
<keyword evidence="2" id="KW-0949">S-adenosyl-L-methionine</keyword>
<dbReference type="EMBL" id="ML119051">
    <property type="protein sequence ID" value="ROT43482.1"/>
    <property type="molecule type" value="Genomic_DNA"/>
</dbReference>
<dbReference type="InterPro" id="IPR029063">
    <property type="entry name" value="SAM-dependent_MTases_sf"/>
</dbReference>
<reference evidence="4 5" key="1">
    <citation type="journal article" date="2018" name="Mol. Ecol.">
        <title>The obligate alkalophilic soda-lake fungus Sodiomyces alkalinus has shifted to a protein diet.</title>
        <authorList>
            <person name="Grum-Grzhimaylo A.A."/>
            <person name="Falkoski D.L."/>
            <person name="van den Heuvel J."/>
            <person name="Valero-Jimenez C.A."/>
            <person name="Min B."/>
            <person name="Choi I.G."/>
            <person name="Lipzen A."/>
            <person name="Daum C.G."/>
            <person name="Aanen D.K."/>
            <person name="Tsang A."/>
            <person name="Henrissat B."/>
            <person name="Bilanenko E.N."/>
            <person name="de Vries R.P."/>
            <person name="van Kan J.A.L."/>
            <person name="Grigoriev I.V."/>
            <person name="Debets A.J.M."/>
        </authorList>
    </citation>
    <scope>NUCLEOTIDE SEQUENCE [LARGE SCALE GENOMIC DNA]</scope>
    <source>
        <strain evidence="4 5">F11</strain>
    </source>
</reference>
<comment type="subcellular location">
    <subcellularLocation>
        <location evidence="2">Cytoplasm</location>
    </subcellularLocation>
</comment>
<dbReference type="PIRSF" id="PIRSF038972">
    <property type="entry name" value="Trm12"/>
    <property type="match status" value="1"/>
</dbReference>
<dbReference type="InterPro" id="IPR030382">
    <property type="entry name" value="MeTrfase_TRM5/TYW2"/>
</dbReference>
<keyword evidence="2" id="KW-0963">Cytoplasm</keyword>
<dbReference type="Gene3D" id="3.40.50.150">
    <property type="entry name" value="Vaccinia Virus protein VP39"/>
    <property type="match status" value="1"/>
</dbReference>
<dbReference type="GeneID" id="39582323"/>
<dbReference type="AlphaFoldDB" id="A0A3N2Q9R3"/>
<feature type="domain" description="SAM-dependent methyltransferase TRM5/TYW2-type" evidence="3">
    <location>
        <begin position="124"/>
        <end position="441"/>
    </location>
</feature>
<sequence length="449" mass="50592">MHVPTPSCCLHFGQKPWPKWLDVYLGTHQCRPPKVKAENPIVLATRKWLATVPVEVESVTGLGRHNALLAQTPKRFSVYEPLVLLPAGSFHTPQWRALLSHPQLDEPSLHHLWVAILDEISRTHSHSGLSTHLAINEGIPVRCPAHDPVSDDGVAQEADRTDNVLRSPKGLRMLYGDFGPSQAPANPSAEDFDRALWVSTKQNGIYQTWAPRWTMFSRGNVKEKARLLNFHNDDTWPHRFAVAPGSEGQWAVDLYAGIGYFTFSYARLRLRVLCWELNPWSVEALCRGGKANGWGVKIVKGDDLLRPSAELVSGDERIIVFLEDNREAARRLQDIRASGLRLDIVHVNAGMLPTSEETWRPAWDMAALEGEVSWLHLHENVGFSDLGRRREEIQNLFDDCAAVSEKNGTGNSRHAKVEHVELVKTYAPDVWHCVFDVCIKRIYTENSCP</sequence>
<dbReference type="PANTHER" id="PTHR23245:SF25">
    <property type="entry name" value="TRNA WYBUTOSINE-SYNTHESIZING PROTEIN 2 HOMOLOG"/>
    <property type="match status" value="1"/>
</dbReference>
<organism evidence="4 5">
    <name type="scientific">Sodiomyces alkalinus (strain CBS 110278 / VKM F-3762 / F11)</name>
    <name type="common">Alkaliphilic filamentous fungus</name>
    <dbReference type="NCBI Taxonomy" id="1314773"/>
    <lineage>
        <taxon>Eukaryota</taxon>
        <taxon>Fungi</taxon>
        <taxon>Dikarya</taxon>
        <taxon>Ascomycota</taxon>
        <taxon>Pezizomycotina</taxon>
        <taxon>Sordariomycetes</taxon>
        <taxon>Hypocreomycetidae</taxon>
        <taxon>Glomerellales</taxon>
        <taxon>Plectosphaerellaceae</taxon>
        <taxon>Sodiomyces</taxon>
    </lineage>
</organism>
<accession>A0A3N2Q9R3</accession>
<proteinExistence type="inferred from homology"/>
<dbReference type="GO" id="GO:0030488">
    <property type="term" value="P:tRNA methylation"/>
    <property type="evidence" value="ECO:0007669"/>
    <property type="project" value="TreeGrafter"/>
</dbReference>
<evidence type="ECO:0000313" key="4">
    <source>
        <dbReference type="EMBL" id="ROT43482.1"/>
    </source>
</evidence>
<dbReference type="GO" id="GO:0008757">
    <property type="term" value="F:S-adenosylmethionine-dependent methyltransferase activity"/>
    <property type="evidence" value="ECO:0007669"/>
    <property type="project" value="InterPro"/>
</dbReference>
<dbReference type="OrthoDB" id="2387925at2759"/>
<name>A0A3N2Q9R3_SODAK</name>
<dbReference type="GO" id="GO:0008175">
    <property type="term" value="F:tRNA methyltransferase activity"/>
    <property type="evidence" value="ECO:0007669"/>
    <property type="project" value="TreeGrafter"/>
</dbReference>
<dbReference type="STRING" id="1314773.A0A3N2Q9R3"/>
<evidence type="ECO:0000256" key="2">
    <source>
        <dbReference type="PIRNR" id="PIRNR038972"/>
    </source>
</evidence>